<dbReference type="EMBL" id="RHQL01000031">
    <property type="protein sequence ID" value="RRV03592.1"/>
    <property type="molecule type" value="Genomic_DNA"/>
</dbReference>
<dbReference type="RefSeq" id="WP_125940524.1">
    <property type="nucleotide sequence ID" value="NZ_RHQL01000031.1"/>
</dbReference>
<evidence type="ECO:0000313" key="2">
    <source>
        <dbReference type="Proteomes" id="UP000276506"/>
    </source>
</evidence>
<dbReference type="AlphaFoldDB" id="A0A427DK62"/>
<organism evidence="1 2">
    <name type="scientific">Stutzerimonas xanthomarina</name>
    <dbReference type="NCBI Taxonomy" id="271420"/>
    <lineage>
        <taxon>Bacteria</taxon>
        <taxon>Pseudomonadati</taxon>
        <taxon>Pseudomonadota</taxon>
        <taxon>Gammaproteobacteria</taxon>
        <taxon>Pseudomonadales</taxon>
        <taxon>Pseudomonadaceae</taxon>
        <taxon>Stutzerimonas</taxon>
    </lineage>
</organism>
<name>A0A427DK62_9GAMM</name>
<sequence>MSKKFIERHGLWTPEQRASAPDVLGLIEWEGLEIIRQSYAEQHGLVRGKSLFVEAIKSAFAADRPVSNRQ</sequence>
<reference evidence="1 2" key="1">
    <citation type="submission" date="2018-10" db="EMBL/GenBank/DDBJ databases">
        <title>Transmission dynamics of multidrug resistant bacteria on intensive care unit surfaces.</title>
        <authorList>
            <person name="D'Souza A.W."/>
            <person name="Potter R.F."/>
            <person name="Wallace M."/>
            <person name="Shupe A."/>
            <person name="Patel S."/>
            <person name="Sun S."/>
            <person name="Gul D."/>
            <person name="Kwon J.H."/>
            <person name="Andleeb S."/>
            <person name="Burnham C.-A.D."/>
            <person name="Dantas G."/>
        </authorList>
    </citation>
    <scope>NUCLEOTIDE SEQUENCE [LARGE SCALE GENOMIC DNA]</scope>
    <source>
        <strain evidence="1 2">PX_177</strain>
    </source>
</reference>
<evidence type="ECO:0000313" key="1">
    <source>
        <dbReference type="EMBL" id="RRV03592.1"/>
    </source>
</evidence>
<protein>
    <submittedName>
        <fullName evidence="1">Uncharacterized protein</fullName>
    </submittedName>
</protein>
<gene>
    <name evidence="1" type="ORF">EGJ28_23625</name>
</gene>
<proteinExistence type="predicted"/>
<comment type="caution">
    <text evidence="1">The sequence shown here is derived from an EMBL/GenBank/DDBJ whole genome shotgun (WGS) entry which is preliminary data.</text>
</comment>
<accession>A0A427DK62</accession>
<dbReference type="Proteomes" id="UP000276506">
    <property type="component" value="Unassembled WGS sequence"/>
</dbReference>